<evidence type="ECO:0000313" key="2">
    <source>
        <dbReference type="Proteomes" id="UP000664859"/>
    </source>
</evidence>
<dbReference type="Proteomes" id="UP000664859">
    <property type="component" value="Unassembled WGS sequence"/>
</dbReference>
<dbReference type="AlphaFoldDB" id="A0A835Z381"/>
<proteinExistence type="predicted"/>
<comment type="caution">
    <text evidence="1">The sequence shown here is derived from an EMBL/GenBank/DDBJ whole genome shotgun (WGS) entry which is preliminary data.</text>
</comment>
<sequence>MLCVLCRRVCPSCPEELGRLQLRSRASLLHIPLHAGIALAILTPMRDTEVARYAGTGIALAILTPMRDTEVVRAELAADCGILDSCGILSKRIPGTEYLISLIIRSSGSGRSVQLPQRTLQERLGLRRRTSLL</sequence>
<evidence type="ECO:0000313" key="1">
    <source>
        <dbReference type="EMBL" id="KAG5186016.1"/>
    </source>
</evidence>
<accession>A0A835Z381</accession>
<dbReference type="EMBL" id="JAFCMP010000114">
    <property type="protein sequence ID" value="KAG5186016.1"/>
    <property type="molecule type" value="Genomic_DNA"/>
</dbReference>
<gene>
    <name evidence="1" type="ORF">JKP88DRAFT_254571</name>
</gene>
<keyword evidence="2" id="KW-1185">Reference proteome</keyword>
<name>A0A835Z381_9STRA</name>
<protein>
    <submittedName>
        <fullName evidence="1">Uncharacterized protein</fullName>
    </submittedName>
</protein>
<reference evidence="1" key="1">
    <citation type="submission" date="2021-02" db="EMBL/GenBank/DDBJ databases">
        <title>First Annotated Genome of the Yellow-green Alga Tribonema minus.</title>
        <authorList>
            <person name="Mahan K.M."/>
        </authorList>
    </citation>
    <scope>NUCLEOTIDE SEQUENCE</scope>
    <source>
        <strain evidence="1">UTEX B ZZ1240</strain>
    </source>
</reference>
<organism evidence="1 2">
    <name type="scientific">Tribonema minus</name>
    <dbReference type="NCBI Taxonomy" id="303371"/>
    <lineage>
        <taxon>Eukaryota</taxon>
        <taxon>Sar</taxon>
        <taxon>Stramenopiles</taxon>
        <taxon>Ochrophyta</taxon>
        <taxon>PX clade</taxon>
        <taxon>Xanthophyceae</taxon>
        <taxon>Tribonematales</taxon>
        <taxon>Tribonemataceae</taxon>
        <taxon>Tribonema</taxon>
    </lineage>
</organism>